<comment type="cofactor">
    <cofactor evidence="12">
        <name>heme</name>
        <dbReference type="ChEBI" id="CHEBI:30413"/>
    </cofactor>
    <text evidence="12">The heme is bound between the two transmembrane subunits.</text>
</comment>
<organism evidence="14 15">
    <name type="scientific">Hyphomonas johnsonii MHS-2</name>
    <dbReference type="NCBI Taxonomy" id="1280950"/>
    <lineage>
        <taxon>Bacteria</taxon>
        <taxon>Pseudomonadati</taxon>
        <taxon>Pseudomonadota</taxon>
        <taxon>Alphaproteobacteria</taxon>
        <taxon>Hyphomonadales</taxon>
        <taxon>Hyphomonadaceae</taxon>
        <taxon>Hyphomonas</taxon>
    </lineage>
</organism>
<keyword evidence="7 12" id="KW-0479">Metal-binding</keyword>
<keyword evidence="6 13" id="KW-0812">Transmembrane</keyword>
<keyword evidence="8 13" id="KW-1133">Transmembrane helix</keyword>
<evidence type="ECO:0000256" key="13">
    <source>
        <dbReference type="SAM" id="Phobius"/>
    </source>
</evidence>
<dbReference type="GO" id="GO:0046872">
    <property type="term" value="F:metal ion binding"/>
    <property type="evidence" value="ECO:0007669"/>
    <property type="project" value="UniProtKB-KW"/>
</dbReference>
<dbReference type="PIRSF" id="PIRSF000178">
    <property type="entry name" value="SDH_cyt_b560"/>
    <property type="match status" value="1"/>
</dbReference>
<comment type="caution">
    <text evidence="14">The sequence shown here is derived from an EMBL/GenBank/DDBJ whole genome shotgun (WGS) entry which is preliminary data.</text>
</comment>
<dbReference type="AlphaFoldDB" id="A0A059FLY4"/>
<keyword evidence="15" id="KW-1185">Reference proteome</keyword>
<reference evidence="14 15" key="1">
    <citation type="journal article" date="2014" name="Antonie Van Leeuwenhoek">
        <title>Hyphomonas beringensis sp. nov. and Hyphomonas chukchiensis sp. nov., isolated from surface seawater of the Bering Sea and Chukchi Sea.</title>
        <authorList>
            <person name="Li C."/>
            <person name="Lai Q."/>
            <person name="Li G."/>
            <person name="Dong C."/>
            <person name="Wang J."/>
            <person name="Liao Y."/>
            <person name="Shao Z."/>
        </authorList>
    </citation>
    <scope>NUCLEOTIDE SEQUENCE [LARGE SCALE GENOMIC DNA]</scope>
    <source>
        <strain evidence="14 15">MHS-2</strain>
    </source>
</reference>
<sequence>MSGTNRANSRPLSPHLQIWRYHATMFASITHRITGMGLYFGTFLIGAWLIALASGPETYALLEPAFTSIPGQVVLFVWTIAALFHFATGIRFLLWDGPHIGFEPKTASAVSVFLYVFAVLGAVAIWATILWL</sequence>
<accession>A0A059FLY4</accession>
<dbReference type="SUPFAM" id="SSF81343">
    <property type="entry name" value="Fumarate reductase respiratory complex transmembrane subunits"/>
    <property type="match status" value="1"/>
</dbReference>
<dbReference type="PANTHER" id="PTHR10978">
    <property type="entry name" value="SUCCINATE DEHYDROGENASE CYTOCHROME B560 SUBUNIT"/>
    <property type="match status" value="1"/>
</dbReference>
<dbReference type="OrthoDB" id="9799441at2"/>
<feature type="binding site" description="axial binding residue" evidence="12">
    <location>
        <position position="85"/>
    </location>
    <ligand>
        <name>heme</name>
        <dbReference type="ChEBI" id="CHEBI:30413"/>
        <note>ligand shared with second transmembrane subunit</note>
    </ligand>
    <ligandPart>
        <name>Fe</name>
        <dbReference type="ChEBI" id="CHEBI:18248"/>
    </ligandPart>
</feature>
<dbReference type="Pfam" id="PF01127">
    <property type="entry name" value="Sdh_cyt"/>
    <property type="match status" value="1"/>
</dbReference>
<dbReference type="NCBIfam" id="TIGR02970">
    <property type="entry name" value="succ_dehyd_cytB"/>
    <property type="match status" value="1"/>
</dbReference>
<dbReference type="GO" id="GO:0009055">
    <property type="term" value="F:electron transfer activity"/>
    <property type="evidence" value="ECO:0007669"/>
    <property type="project" value="InterPro"/>
</dbReference>
<dbReference type="CDD" id="cd03499">
    <property type="entry name" value="SQR_TypeC_SdhC"/>
    <property type="match status" value="1"/>
</dbReference>
<evidence type="ECO:0000256" key="2">
    <source>
        <dbReference type="ARBA" id="ARBA00004370"/>
    </source>
</evidence>
<evidence type="ECO:0000256" key="4">
    <source>
        <dbReference type="ARBA" id="ARBA00020076"/>
    </source>
</evidence>
<dbReference type="PANTHER" id="PTHR10978:SF5">
    <property type="entry name" value="SUCCINATE DEHYDROGENASE CYTOCHROME B560 SUBUNIT, MITOCHONDRIAL"/>
    <property type="match status" value="1"/>
</dbReference>
<dbReference type="Gene3D" id="1.20.1300.10">
    <property type="entry name" value="Fumarate reductase/succinate dehydrogenase, transmembrane subunit"/>
    <property type="match status" value="1"/>
</dbReference>
<evidence type="ECO:0000256" key="9">
    <source>
        <dbReference type="ARBA" id="ARBA00023004"/>
    </source>
</evidence>
<keyword evidence="9 12" id="KW-0408">Iron</keyword>
<dbReference type="GO" id="GO:0006099">
    <property type="term" value="P:tricarboxylic acid cycle"/>
    <property type="evidence" value="ECO:0007669"/>
    <property type="project" value="InterPro"/>
</dbReference>
<evidence type="ECO:0000313" key="15">
    <source>
        <dbReference type="Proteomes" id="UP000025171"/>
    </source>
</evidence>
<keyword evidence="10 13" id="KW-0472">Membrane</keyword>
<evidence type="ECO:0000256" key="11">
    <source>
        <dbReference type="ARBA" id="ARBA00025912"/>
    </source>
</evidence>
<feature type="transmembrane region" description="Helical" evidence="13">
    <location>
        <begin position="33"/>
        <end position="53"/>
    </location>
</feature>
<proteinExistence type="inferred from homology"/>
<evidence type="ECO:0000256" key="5">
    <source>
        <dbReference type="ARBA" id="ARBA00022617"/>
    </source>
</evidence>
<dbReference type="STRING" id="1280950.HJO_10862"/>
<evidence type="ECO:0000256" key="1">
    <source>
        <dbReference type="ARBA" id="ARBA00004050"/>
    </source>
</evidence>
<evidence type="ECO:0000256" key="8">
    <source>
        <dbReference type="ARBA" id="ARBA00022989"/>
    </source>
</evidence>
<dbReference type="InterPro" id="IPR034804">
    <property type="entry name" value="SQR/QFR_C/D"/>
</dbReference>
<dbReference type="RefSeq" id="WP_035616876.1">
    <property type="nucleotide sequence ID" value="NZ_ARYK01000005.1"/>
</dbReference>
<evidence type="ECO:0000256" key="12">
    <source>
        <dbReference type="PIRSR" id="PIRSR000178-1"/>
    </source>
</evidence>
<dbReference type="PATRIC" id="fig|1280950.3.peg.2174"/>
<feature type="transmembrane region" description="Helical" evidence="13">
    <location>
        <begin position="106"/>
        <end position="131"/>
    </location>
</feature>
<dbReference type="EMBL" id="ARYK01000005">
    <property type="protein sequence ID" value="KCZ91612.1"/>
    <property type="molecule type" value="Genomic_DNA"/>
</dbReference>
<comment type="subunit">
    <text evidence="11">Part of an enzyme complex containing four subunits: a flavoprotein, an iron-sulfur protein, plus two membrane-anchoring proteins, SdhC and SdhD. The complex can form homotrimers.</text>
</comment>
<gene>
    <name evidence="14" type="ORF">HJO_10862</name>
</gene>
<comment type="function">
    <text evidence="1">Membrane-anchoring subunit of succinate dehydrogenase (SDH).</text>
</comment>
<dbReference type="InterPro" id="IPR000701">
    <property type="entry name" value="SuccDH_FuR_B_TM-su"/>
</dbReference>
<feature type="transmembrane region" description="Helical" evidence="13">
    <location>
        <begin position="73"/>
        <end position="94"/>
    </location>
</feature>
<comment type="similarity">
    <text evidence="3">Belongs to the cytochrome b560 family.</text>
</comment>
<evidence type="ECO:0000256" key="10">
    <source>
        <dbReference type="ARBA" id="ARBA00023136"/>
    </source>
</evidence>
<dbReference type="GO" id="GO:0016020">
    <property type="term" value="C:membrane"/>
    <property type="evidence" value="ECO:0007669"/>
    <property type="project" value="UniProtKB-SubCell"/>
</dbReference>
<name>A0A059FLY4_9PROT</name>
<evidence type="ECO:0000313" key="14">
    <source>
        <dbReference type="EMBL" id="KCZ91612.1"/>
    </source>
</evidence>
<evidence type="ECO:0000256" key="3">
    <source>
        <dbReference type="ARBA" id="ARBA00007244"/>
    </source>
</evidence>
<dbReference type="InterPro" id="IPR014314">
    <property type="entry name" value="Succ_DH_cytb556"/>
</dbReference>
<keyword evidence="5 12" id="KW-0349">Heme</keyword>
<evidence type="ECO:0000256" key="6">
    <source>
        <dbReference type="ARBA" id="ARBA00022692"/>
    </source>
</evidence>
<protein>
    <recommendedName>
        <fullName evidence="4">Succinate dehydrogenase cytochrome b556 subunit</fullName>
    </recommendedName>
</protein>
<comment type="subcellular location">
    <subcellularLocation>
        <location evidence="2">Membrane</location>
    </subcellularLocation>
</comment>
<dbReference type="Proteomes" id="UP000025171">
    <property type="component" value="Unassembled WGS sequence"/>
</dbReference>
<evidence type="ECO:0000256" key="7">
    <source>
        <dbReference type="ARBA" id="ARBA00022723"/>
    </source>
</evidence>
<dbReference type="eggNOG" id="COG2009">
    <property type="taxonomic scope" value="Bacteria"/>
</dbReference>